<dbReference type="PANTHER" id="PTHR30097:SF4">
    <property type="entry name" value="SLR6042 PROTEIN"/>
    <property type="match status" value="1"/>
</dbReference>
<dbReference type="FunFam" id="2.40.30.170:FF:000010">
    <property type="entry name" value="Efflux RND transporter periplasmic adaptor subunit"/>
    <property type="match status" value="1"/>
</dbReference>
<name>A0A919KGS4_9XANT</name>
<dbReference type="Gene3D" id="2.40.50.100">
    <property type="match status" value="1"/>
</dbReference>
<dbReference type="Pfam" id="PF25919">
    <property type="entry name" value="BSH_CusB"/>
    <property type="match status" value="1"/>
</dbReference>
<evidence type="ECO:0000256" key="3">
    <source>
        <dbReference type="ARBA" id="ARBA00022833"/>
    </source>
</evidence>
<comment type="caution">
    <text evidence="11">The sequence shown here is derived from an EMBL/GenBank/DDBJ whole genome shotgun (WGS) entry which is preliminary data.</text>
</comment>
<keyword evidence="4" id="KW-0105">Cadmium resistance</keyword>
<comment type="similarity">
    <text evidence="1">Belongs to the membrane fusion protein (MFP) (TC 8.A.1) family.</text>
</comment>
<evidence type="ECO:0000313" key="11">
    <source>
        <dbReference type="EMBL" id="GHH46692.1"/>
    </source>
</evidence>
<sequence>MKTPSKRGAIPVVLVAALLLAGCGQESAPANGEAAQESPGDEPAAETTRISRAEADANGIRTATAGAGRIATELEVQGVLMPIDGSSAQVTARYPGTVRALRANVGDRVVAGQPLASVLSNLSLTTYSLSAPISGVVTARQAQVGGGVAEGQVLYEVADLSRVWADLHVFGTDVRAIRPGAAVTVERMYDDARIESRIERVLPGAATASQSTVVRVPLDNADGLWRPGMAVTARIATATHDVALRVPRLALQSMDGRDVVFVRNGDAYAARPVTLGRRDGHDVEIVEGLQAGEEVVVEQSYLVKADIEKSAASHGH</sequence>
<reference evidence="11" key="1">
    <citation type="journal article" date="2014" name="Int. J. Syst. Evol. Microbiol.">
        <title>Complete genome sequence of Corynebacterium casei LMG S-19264T (=DSM 44701T), isolated from a smear-ripened cheese.</title>
        <authorList>
            <consortium name="US DOE Joint Genome Institute (JGI-PGF)"/>
            <person name="Walter F."/>
            <person name="Albersmeier A."/>
            <person name="Kalinowski J."/>
            <person name="Ruckert C."/>
        </authorList>
    </citation>
    <scope>NUCLEOTIDE SEQUENCE</scope>
    <source>
        <strain evidence="11">JCM 13306</strain>
    </source>
</reference>
<dbReference type="InterPro" id="IPR011053">
    <property type="entry name" value="Single_hybrid_motif"/>
</dbReference>
<dbReference type="GO" id="GO:0022857">
    <property type="term" value="F:transmembrane transporter activity"/>
    <property type="evidence" value="ECO:0007669"/>
    <property type="project" value="InterPro"/>
</dbReference>
<evidence type="ECO:0000256" key="2">
    <source>
        <dbReference type="ARBA" id="ARBA00022448"/>
    </source>
</evidence>
<evidence type="ECO:0000256" key="4">
    <source>
        <dbReference type="ARBA" id="ARBA00043263"/>
    </source>
</evidence>
<dbReference type="GO" id="GO:0030288">
    <property type="term" value="C:outer membrane-bounded periplasmic space"/>
    <property type="evidence" value="ECO:0007669"/>
    <property type="project" value="TreeGrafter"/>
</dbReference>
<protein>
    <recommendedName>
        <fullName evidence="13">Efflux RND transporter periplasmic adaptor subunit</fullName>
    </recommendedName>
</protein>
<feature type="region of interest" description="Disordered" evidence="6">
    <location>
        <begin position="28"/>
        <end position="48"/>
    </location>
</feature>
<dbReference type="NCBIfam" id="TIGR01730">
    <property type="entry name" value="RND_mfp"/>
    <property type="match status" value="1"/>
</dbReference>
<dbReference type="Pfam" id="PF25954">
    <property type="entry name" value="Beta-barrel_RND_2"/>
    <property type="match status" value="1"/>
</dbReference>
<gene>
    <name evidence="11" type="ORF">GCM10009090_02160</name>
</gene>
<feature type="domain" description="CzcB-like C-terminal circularly permuted SH3-like" evidence="10">
    <location>
        <begin position="245"/>
        <end position="304"/>
    </location>
</feature>
<reference evidence="11" key="2">
    <citation type="submission" date="2020-09" db="EMBL/GenBank/DDBJ databases">
        <authorList>
            <person name="Sun Q."/>
            <person name="Ohkuma M."/>
        </authorList>
    </citation>
    <scope>NUCLEOTIDE SEQUENCE</scope>
    <source>
        <strain evidence="11">JCM 13306</strain>
    </source>
</reference>
<dbReference type="Gene3D" id="2.40.30.170">
    <property type="match status" value="1"/>
</dbReference>
<dbReference type="FunFam" id="2.40.420.20:FF:000006">
    <property type="entry name" value="RND family efflux transporter MFP subunit"/>
    <property type="match status" value="1"/>
</dbReference>
<dbReference type="GO" id="GO:0046686">
    <property type="term" value="P:response to cadmium ion"/>
    <property type="evidence" value="ECO:0007669"/>
    <property type="project" value="UniProtKB-KW"/>
</dbReference>
<keyword evidence="12" id="KW-1185">Reference proteome</keyword>
<dbReference type="InterPro" id="IPR051909">
    <property type="entry name" value="MFP_Cation_Efflux"/>
</dbReference>
<evidence type="ECO:0000256" key="1">
    <source>
        <dbReference type="ARBA" id="ARBA00009477"/>
    </source>
</evidence>
<dbReference type="GO" id="GO:0016020">
    <property type="term" value="C:membrane"/>
    <property type="evidence" value="ECO:0007669"/>
    <property type="project" value="InterPro"/>
</dbReference>
<dbReference type="Pfam" id="PF25975">
    <property type="entry name" value="CzcB_C"/>
    <property type="match status" value="1"/>
</dbReference>
<dbReference type="CDD" id="cd06850">
    <property type="entry name" value="biotinyl_domain"/>
    <property type="match status" value="1"/>
</dbReference>
<dbReference type="Gene3D" id="2.40.420.20">
    <property type="match status" value="1"/>
</dbReference>
<feature type="domain" description="CusB-like beta-barrel" evidence="9">
    <location>
        <begin position="162"/>
        <end position="238"/>
    </location>
</feature>
<dbReference type="InterPro" id="IPR006143">
    <property type="entry name" value="RND_pump_MFP"/>
</dbReference>
<evidence type="ECO:0008006" key="13">
    <source>
        <dbReference type="Google" id="ProtNLM"/>
    </source>
</evidence>
<dbReference type="Proteomes" id="UP000623958">
    <property type="component" value="Unassembled WGS sequence"/>
</dbReference>
<evidence type="ECO:0000259" key="10">
    <source>
        <dbReference type="Pfam" id="PF25975"/>
    </source>
</evidence>
<dbReference type="SUPFAM" id="SSF51230">
    <property type="entry name" value="Single hybrid motif"/>
    <property type="match status" value="1"/>
</dbReference>
<comment type="function">
    <text evidence="5">CzcA and CzcB together would act in zinc efflux nearly as effectively as the complete czc efflux system (CzcABC). The CzcB protein is thought to funnel zinc cations to the CzcA transport protein.</text>
</comment>
<dbReference type="PANTHER" id="PTHR30097">
    <property type="entry name" value="CATION EFFLUX SYSTEM PROTEIN CUSB"/>
    <property type="match status" value="1"/>
</dbReference>
<dbReference type="EMBL" id="BNBA01000001">
    <property type="protein sequence ID" value="GHH46692.1"/>
    <property type="molecule type" value="Genomic_DNA"/>
</dbReference>
<feature type="domain" description="CusB-like barrel-sandwich hybrid" evidence="8">
    <location>
        <begin position="88"/>
        <end position="158"/>
    </location>
</feature>
<dbReference type="AlphaFoldDB" id="A0A919KGS4"/>
<organism evidence="11 12">
    <name type="scientific">Xanthomonas boreopolis</name>
    <dbReference type="NCBI Taxonomy" id="86183"/>
    <lineage>
        <taxon>Bacteria</taxon>
        <taxon>Pseudomonadati</taxon>
        <taxon>Pseudomonadota</taxon>
        <taxon>Gammaproteobacteria</taxon>
        <taxon>Lysobacterales</taxon>
        <taxon>Lysobacteraceae</taxon>
        <taxon>Xanthomonas</taxon>
    </lineage>
</organism>
<proteinExistence type="inferred from homology"/>
<evidence type="ECO:0000256" key="6">
    <source>
        <dbReference type="SAM" id="MobiDB-lite"/>
    </source>
</evidence>
<dbReference type="InterPro" id="IPR058790">
    <property type="entry name" value="BSH_CusB"/>
</dbReference>
<dbReference type="PROSITE" id="PS51257">
    <property type="entry name" value="PROKAR_LIPOPROTEIN"/>
    <property type="match status" value="1"/>
</dbReference>
<accession>A0A919KGS4</accession>
<dbReference type="InterPro" id="IPR058649">
    <property type="entry name" value="CzcB_C"/>
</dbReference>
<dbReference type="InterPro" id="IPR058792">
    <property type="entry name" value="Beta-barrel_RND_2"/>
</dbReference>
<evidence type="ECO:0000313" key="12">
    <source>
        <dbReference type="Proteomes" id="UP000623958"/>
    </source>
</evidence>
<feature type="signal peptide" evidence="7">
    <location>
        <begin position="1"/>
        <end position="28"/>
    </location>
</feature>
<evidence type="ECO:0000256" key="5">
    <source>
        <dbReference type="ARBA" id="ARBA00058766"/>
    </source>
</evidence>
<keyword evidence="7" id="KW-0732">Signal</keyword>
<dbReference type="GO" id="GO:0060003">
    <property type="term" value="P:copper ion export"/>
    <property type="evidence" value="ECO:0007669"/>
    <property type="project" value="TreeGrafter"/>
</dbReference>
<keyword evidence="2" id="KW-0813">Transport</keyword>
<dbReference type="GO" id="GO:0015679">
    <property type="term" value="P:plasma membrane copper ion transport"/>
    <property type="evidence" value="ECO:0007669"/>
    <property type="project" value="TreeGrafter"/>
</dbReference>
<evidence type="ECO:0000259" key="8">
    <source>
        <dbReference type="Pfam" id="PF25919"/>
    </source>
</evidence>
<evidence type="ECO:0000256" key="7">
    <source>
        <dbReference type="SAM" id="SignalP"/>
    </source>
</evidence>
<dbReference type="GO" id="GO:0046914">
    <property type="term" value="F:transition metal ion binding"/>
    <property type="evidence" value="ECO:0007669"/>
    <property type="project" value="TreeGrafter"/>
</dbReference>
<keyword evidence="3" id="KW-0862">Zinc</keyword>
<evidence type="ECO:0000259" key="9">
    <source>
        <dbReference type="Pfam" id="PF25954"/>
    </source>
</evidence>
<feature type="chain" id="PRO_5037779501" description="Efflux RND transporter periplasmic adaptor subunit" evidence="7">
    <location>
        <begin position="29"/>
        <end position="316"/>
    </location>
</feature>